<gene>
    <name evidence="1" type="ORF">ANN_19295</name>
</gene>
<organism evidence="1 2">
    <name type="scientific">Periplaneta americana</name>
    <name type="common">American cockroach</name>
    <name type="synonym">Blatta americana</name>
    <dbReference type="NCBI Taxonomy" id="6978"/>
    <lineage>
        <taxon>Eukaryota</taxon>
        <taxon>Metazoa</taxon>
        <taxon>Ecdysozoa</taxon>
        <taxon>Arthropoda</taxon>
        <taxon>Hexapoda</taxon>
        <taxon>Insecta</taxon>
        <taxon>Pterygota</taxon>
        <taxon>Neoptera</taxon>
        <taxon>Polyneoptera</taxon>
        <taxon>Dictyoptera</taxon>
        <taxon>Blattodea</taxon>
        <taxon>Blattoidea</taxon>
        <taxon>Blattidae</taxon>
        <taxon>Blattinae</taxon>
        <taxon>Periplaneta</taxon>
    </lineage>
</organism>
<dbReference type="EMBL" id="JAJSOF020000031">
    <property type="protein sequence ID" value="KAJ4430704.1"/>
    <property type="molecule type" value="Genomic_DNA"/>
</dbReference>
<comment type="caution">
    <text evidence="1">The sequence shown here is derived from an EMBL/GenBank/DDBJ whole genome shotgun (WGS) entry which is preliminary data.</text>
</comment>
<keyword evidence="2" id="KW-1185">Reference proteome</keyword>
<dbReference type="Proteomes" id="UP001148838">
    <property type="component" value="Unassembled WGS sequence"/>
</dbReference>
<evidence type="ECO:0000313" key="1">
    <source>
        <dbReference type="EMBL" id="KAJ4430704.1"/>
    </source>
</evidence>
<reference evidence="1 2" key="1">
    <citation type="journal article" date="2022" name="Allergy">
        <title>Genome assembly and annotation of Periplaneta americana reveal a comprehensive cockroach allergen profile.</title>
        <authorList>
            <person name="Wang L."/>
            <person name="Xiong Q."/>
            <person name="Saelim N."/>
            <person name="Wang L."/>
            <person name="Nong W."/>
            <person name="Wan A.T."/>
            <person name="Shi M."/>
            <person name="Liu X."/>
            <person name="Cao Q."/>
            <person name="Hui J.H.L."/>
            <person name="Sookrung N."/>
            <person name="Leung T.F."/>
            <person name="Tungtrongchitr A."/>
            <person name="Tsui S.K.W."/>
        </authorList>
    </citation>
    <scope>NUCLEOTIDE SEQUENCE [LARGE SCALE GENOMIC DNA]</scope>
    <source>
        <strain evidence="1">PWHHKU_190912</strain>
    </source>
</reference>
<protein>
    <submittedName>
        <fullName evidence="1">Uncharacterized protein</fullName>
    </submittedName>
</protein>
<proteinExistence type="predicted"/>
<name>A0ABQ8S9K1_PERAM</name>
<accession>A0ABQ8S9K1</accession>
<evidence type="ECO:0000313" key="2">
    <source>
        <dbReference type="Proteomes" id="UP001148838"/>
    </source>
</evidence>
<sequence length="182" mass="21315">MIMIMINSEQSVVICDSKMSTMRAVQRDFRHATLRLYFFLLKQNAWRKMQELGLQTVYNDEDDATIEKSFGELLCLAFVADGNVSACFHTVLPTTSRWITNFVKYFEATYIGITARGRWVAAAEIRFPPHLWNQFDAARSNEPRTNSNTMLQGLDVGRRIKESQKRKYYKLNRYKTTRYCIL</sequence>